<protein>
    <submittedName>
        <fullName evidence="1">Type VI secretion system protein VasD</fullName>
    </submittedName>
</protein>
<reference evidence="1 2" key="1">
    <citation type="submission" date="2023-07" db="EMBL/GenBank/DDBJ databases">
        <title>Genomic Encyclopedia of Type Strains, Phase IV (KMG-IV): sequencing the most valuable type-strain genomes for metagenomic binning, comparative biology and taxonomic classification.</title>
        <authorList>
            <person name="Goeker M."/>
        </authorList>
    </citation>
    <scope>NUCLEOTIDE SEQUENCE [LARGE SCALE GENOMIC DNA]</scope>
    <source>
        <strain evidence="1 2">DSM 19562</strain>
    </source>
</reference>
<dbReference type="InterPro" id="IPR017734">
    <property type="entry name" value="T6SS_SciN"/>
</dbReference>
<dbReference type="Gene3D" id="2.60.40.4150">
    <property type="entry name" value="Type VI secretion system, lipoprotein SciN"/>
    <property type="match status" value="1"/>
</dbReference>
<evidence type="ECO:0000313" key="1">
    <source>
        <dbReference type="EMBL" id="MDQ0442972.1"/>
    </source>
</evidence>
<dbReference type="Proteomes" id="UP001236369">
    <property type="component" value="Unassembled WGS sequence"/>
</dbReference>
<proteinExistence type="predicted"/>
<name>A0ABU0HKX2_9HYPH</name>
<dbReference type="InterPro" id="IPR038706">
    <property type="entry name" value="Type_VI_SciN-like_sf"/>
</dbReference>
<dbReference type="PANTHER" id="PTHR37625">
    <property type="entry name" value="OUTER MEMBRANE LIPOPROTEIN-RELATED"/>
    <property type="match status" value="1"/>
</dbReference>
<gene>
    <name evidence="1" type="ORF">QO016_002469</name>
</gene>
<dbReference type="PANTHER" id="PTHR37625:SF4">
    <property type="entry name" value="OUTER MEMBRANE LIPOPROTEIN"/>
    <property type="match status" value="1"/>
</dbReference>
<dbReference type="EMBL" id="JAUSVV010000004">
    <property type="protein sequence ID" value="MDQ0442972.1"/>
    <property type="molecule type" value="Genomic_DNA"/>
</dbReference>
<dbReference type="NCBIfam" id="TIGR03352">
    <property type="entry name" value="VI_chp_3"/>
    <property type="match status" value="1"/>
</dbReference>
<evidence type="ECO:0000313" key="2">
    <source>
        <dbReference type="Proteomes" id="UP001236369"/>
    </source>
</evidence>
<dbReference type="RefSeq" id="WP_238252627.1">
    <property type="nucleotide sequence ID" value="NZ_BPQX01000056.1"/>
</dbReference>
<accession>A0ABU0HKX2</accession>
<comment type="caution">
    <text evidence="1">The sequence shown here is derived from an EMBL/GenBank/DDBJ whole genome shotgun (WGS) entry which is preliminary data.</text>
</comment>
<sequence>MLGFASATALAGCSSAPDMPTTPLNVTINADEQINPNESGIPSPIVLRIYELKSPTAFEQASFFDLLDHDTTKLGTDLVAKREFEMKPGEKGAYTRDAPAEVRHVGIIAGFRQIDVAQWRAVVAIKPESDNALLISVTALAAKIERQRDRRTFGLF</sequence>
<keyword evidence="2" id="KW-1185">Reference proteome</keyword>
<dbReference type="Pfam" id="PF12790">
    <property type="entry name" value="T6SS-SciN"/>
    <property type="match status" value="1"/>
</dbReference>
<organism evidence="1 2">
    <name type="scientific">Methylobacterium persicinum</name>
    <dbReference type="NCBI Taxonomy" id="374426"/>
    <lineage>
        <taxon>Bacteria</taxon>
        <taxon>Pseudomonadati</taxon>
        <taxon>Pseudomonadota</taxon>
        <taxon>Alphaproteobacteria</taxon>
        <taxon>Hyphomicrobiales</taxon>
        <taxon>Methylobacteriaceae</taxon>
        <taxon>Methylobacterium</taxon>
    </lineage>
</organism>